<dbReference type="PANTHER" id="PTHR35891">
    <property type="entry name" value="THIOL:DISULFIDE INTERCHANGE PROTEIN DSBA"/>
    <property type="match status" value="1"/>
</dbReference>
<evidence type="ECO:0000313" key="4">
    <source>
        <dbReference type="EMBL" id="AJC21199.1"/>
    </source>
</evidence>
<evidence type="ECO:0000256" key="1">
    <source>
        <dbReference type="ARBA" id="ARBA00022729"/>
    </source>
</evidence>
<dbReference type="EMBL" id="CP010310">
    <property type="protein sequence ID" value="AJC21199.1"/>
    <property type="molecule type" value="Genomic_DNA"/>
</dbReference>
<protein>
    <submittedName>
        <fullName evidence="5">Thiol:disulfide interchange protein DsbA</fullName>
    </submittedName>
</protein>
<dbReference type="Pfam" id="PF13462">
    <property type="entry name" value="Thioredoxin_4"/>
    <property type="match status" value="1"/>
</dbReference>
<evidence type="ECO:0000313" key="6">
    <source>
        <dbReference type="Proteomes" id="UP000035086"/>
    </source>
</evidence>
<evidence type="ECO:0000313" key="7">
    <source>
        <dbReference type="Proteomes" id="UP000254589"/>
    </source>
</evidence>
<reference evidence="4" key="2">
    <citation type="submission" date="2016-11" db="EMBL/GenBank/DDBJ databases">
        <title>Complete Genome Sequencing of Pandoraea pulmonicola DSM 16583.</title>
        <authorList>
            <person name="Chan K.-G."/>
        </authorList>
    </citation>
    <scope>NUCLEOTIDE SEQUENCE</scope>
    <source>
        <strain evidence="4">DSM 16583</strain>
    </source>
</reference>
<dbReference type="RefSeq" id="WP_039408516.1">
    <property type="nucleotide sequence ID" value="NZ_CP010310.2"/>
</dbReference>
<dbReference type="CDD" id="cd03019">
    <property type="entry name" value="DsbA_DsbA"/>
    <property type="match status" value="1"/>
</dbReference>
<dbReference type="Proteomes" id="UP000035086">
    <property type="component" value="Chromosome"/>
</dbReference>
<proteinExistence type="predicted"/>
<organism evidence="5 7">
    <name type="scientific">Pandoraea pulmonicola</name>
    <dbReference type="NCBI Taxonomy" id="93221"/>
    <lineage>
        <taxon>Bacteria</taxon>
        <taxon>Pseudomonadati</taxon>
        <taxon>Pseudomonadota</taxon>
        <taxon>Betaproteobacteria</taxon>
        <taxon>Burkholderiales</taxon>
        <taxon>Burkholderiaceae</taxon>
        <taxon>Pandoraea</taxon>
    </lineage>
</organism>
<gene>
    <name evidence="5" type="primary">dsbA_1</name>
    <name evidence="5" type="ORF">NCTC13159_01602</name>
    <name evidence="4" type="ORF">RO07_13215</name>
</gene>
<name>A0AAJ4ZB35_PANPU</name>
<feature type="signal peptide" evidence="2">
    <location>
        <begin position="1"/>
        <end position="21"/>
    </location>
</feature>
<reference evidence="5 7" key="3">
    <citation type="submission" date="2018-06" db="EMBL/GenBank/DDBJ databases">
        <authorList>
            <consortium name="Pathogen Informatics"/>
            <person name="Doyle S."/>
        </authorList>
    </citation>
    <scope>NUCLEOTIDE SEQUENCE [LARGE SCALE GENOMIC DNA]</scope>
    <source>
        <strain evidence="5 7">NCTC13159</strain>
    </source>
</reference>
<dbReference type="InterPro" id="IPR023205">
    <property type="entry name" value="DsbA/DsbL"/>
</dbReference>
<dbReference type="Gene3D" id="3.40.30.10">
    <property type="entry name" value="Glutaredoxin"/>
    <property type="match status" value="1"/>
</dbReference>
<sequence length="226" mass="24858">MFFKKLILLLAMGCTALVSNAAPSAARDRNVVAGTDYQVLKSGKPTTTANSGKVEVMEFFYFGCQACMQMDPALQAWAKRNSAYVSVRRIPVAFSHRLEGHAFLYGALEHLKLETIAAPAVFEEVLVKRNYLLTSSSQSAFVKRFGVSDDAFQKALRAPETTKAVAQYARLAKQYRIDAVPAVVFNGNELVTVGTPPERTAEVLDYLLSKYKRGGRPGNRNRSGQP</sequence>
<dbReference type="InterPro" id="IPR050824">
    <property type="entry name" value="Thiol_disulfide_DsbA"/>
</dbReference>
<evidence type="ECO:0000259" key="3">
    <source>
        <dbReference type="Pfam" id="PF13462"/>
    </source>
</evidence>
<accession>A0AAJ4ZB35</accession>
<evidence type="ECO:0000256" key="2">
    <source>
        <dbReference type="SAM" id="SignalP"/>
    </source>
</evidence>
<dbReference type="EMBL" id="UGSJ01000001">
    <property type="protein sequence ID" value="SUA90123.1"/>
    <property type="molecule type" value="Genomic_DNA"/>
</dbReference>
<keyword evidence="6" id="KW-1185">Reference proteome</keyword>
<dbReference type="Proteomes" id="UP000254589">
    <property type="component" value="Unassembled WGS sequence"/>
</dbReference>
<feature type="domain" description="Thioredoxin-like fold" evidence="3">
    <location>
        <begin position="52"/>
        <end position="190"/>
    </location>
</feature>
<dbReference type="InterPro" id="IPR012336">
    <property type="entry name" value="Thioredoxin-like_fold"/>
</dbReference>
<dbReference type="SUPFAM" id="SSF52833">
    <property type="entry name" value="Thioredoxin-like"/>
    <property type="match status" value="1"/>
</dbReference>
<dbReference type="AlphaFoldDB" id="A0AAJ4ZB35"/>
<dbReference type="PANTHER" id="PTHR35891:SF3">
    <property type="entry name" value="THIOL:DISULFIDE INTERCHANGE PROTEIN DSBL"/>
    <property type="match status" value="1"/>
</dbReference>
<dbReference type="InterPro" id="IPR036249">
    <property type="entry name" value="Thioredoxin-like_sf"/>
</dbReference>
<evidence type="ECO:0000313" key="5">
    <source>
        <dbReference type="EMBL" id="SUA90123.1"/>
    </source>
</evidence>
<feature type="chain" id="PRO_5042473024" evidence="2">
    <location>
        <begin position="22"/>
        <end position="226"/>
    </location>
</feature>
<keyword evidence="1 2" id="KW-0732">Signal</keyword>
<dbReference type="KEGG" id="ppul:RO07_13215"/>
<reference evidence="6" key="1">
    <citation type="submission" date="2014-12" db="EMBL/GenBank/DDBJ databases">
        <title>Complete Genome Sequencing of Pandoraea pulmonicola DSM 16583.</title>
        <authorList>
            <person name="Chan K.-G."/>
        </authorList>
    </citation>
    <scope>NUCLEOTIDE SEQUENCE [LARGE SCALE GENOMIC DNA]</scope>
    <source>
        <strain evidence="6">DSM 16583</strain>
    </source>
</reference>